<sequence length="197" mass="21898">MLSGFAFPTLPAAQIAEALTKYGIAPVANLRPDDIAKPLPDLLPAVLSRFIALYVDAPGDGGEDAQTQLGFKELEALGNPEHHAEGIRARRLYDESRAFLESIHVKHFTLDDLLHPHPLRVVQLLTALVSFLHHREDKFCLLHPIADQAAQQDEPSMAKIAQKEIGDHQFAKQMDEPIVQQLEAYVTSRIQCSICDH</sequence>
<comment type="subcellular location">
    <subcellularLocation>
        <location evidence="1">Chromosome</location>
        <location evidence="1">Centromere</location>
    </subcellularLocation>
</comment>
<dbReference type="Gramene" id="KQK12085">
    <property type="protein sequence ID" value="KQK12085"/>
    <property type="gene ID" value="BRADI_1g01541v3"/>
</dbReference>
<gene>
    <name evidence="10" type="ORF">BRADI_1g01541v3</name>
</gene>
<accession>A0A0Q3GNR9</accession>
<reference evidence="10" key="2">
    <citation type="submission" date="2017-06" db="EMBL/GenBank/DDBJ databases">
        <title>WGS assembly of Brachypodium distachyon.</title>
        <authorList>
            <consortium name="The International Brachypodium Initiative"/>
            <person name="Lucas S."/>
            <person name="Harmon-Smith M."/>
            <person name="Lail K."/>
            <person name="Tice H."/>
            <person name="Grimwood J."/>
            <person name="Bruce D."/>
            <person name="Barry K."/>
            <person name="Shu S."/>
            <person name="Lindquist E."/>
            <person name="Wang M."/>
            <person name="Pitluck S."/>
            <person name="Vogel J.P."/>
            <person name="Garvin D.F."/>
            <person name="Mockler T.C."/>
            <person name="Schmutz J."/>
            <person name="Rokhsar D."/>
            <person name="Bevan M.W."/>
        </authorList>
    </citation>
    <scope>NUCLEOTIDE SEQUENCE</scope>
    <source>
        <strain evidence="10">Bd21</strain>
    </source>
</reference>
<dbReference type="Proteomes" id="UP000008810">
    <property type="component" value="Chromosome 1"/>
</dbReference>
<dbReference type="AlphaFoldDB" id="A0A0Q3GNR9"/>
<dbReference type="Pfam" id="PF03800">
    <property type="entry name" value="Nuf2"/>
    <property type="match status" value="1"/>
</dbReference>
<dbReference type="GO" id="GO:0031262">
    <property type="term" value="C:Ndc80 complex"/>
    <property type="evidence" value="ECO:0007669"/>
    <property type="project" value="InterPro"/>
</dbReference>
<dbReference type="PANTHER" id="PTHR48441">
    <property type="match status" value="1"/>
</dbReference>
<keyword evidence="6" id="KW-0175">Coiled coil</keyword>
<organism evidence="10">
    <name type="scientific">Brachypodium distachyon</name>
    <name type="common">Purple false brome</name>
    <name type="synonym">Trachynia distachya</name>
    <dbReference type="NCBI Taxonomy" id="15368"/>
    <lineage>
        <taxon>Eukaryota</taxon>
        <taxon>Viridiplantae</taxon>
        <taxon>Streptophyta</taxon>
        <taxon>Embryophyta</taxon>
        <taxon>Tracheophyta</taxon>
        <taxon>Spermatophyta</taxon>
        <taxon>Magnoliopsida</taxon>
        <taxon>Liliopsida</taxon>
        <taxon>Poales</taxon>
        <taxon>Poaceae</taxon>
        <taxon>BOP clade</taxon>
        <taxon>Pooideae</taxon>
        <taxon>Stipodae</taxon>
        <taxon>Brachypodieae</taxon>
        <taxon>Brachypodium</taxon>
    </lineage>
</organism>
<protein>
    <recommendedName>
        <fullName evidence="9">Kinetochore protein Nuf2 N-terminal domain-containing protein</fullName>
    </recommendedName>
</protein>
<keyword evidence="12" id="KW-1185">Reference proteome</keyword>
<name>A0A0Q3GNR9_BRADI</name>
<evidence type="ECO:0000256" key="1">
    <source>
        <dbReference type="ARBA" id="ARBA00004584"/>
    </source>
</evidence>
<evidence type="ECO:0000256" key="3">
    <source>
        <dbReference type="ARBA" id="ARBA00022454"/>
    </source>
</evidence>
<evidence type="ECO:0000259" key="9">
    <source>
        <dbReference type="Pfam" id="PF03800"/>
    </source>
</evidence>
<keyword evidence="4" id="KW-0132">Cell division</keyword>
<evidence type="ECO:0000256" key="7">
    <source>
        <dbReference type="ARBA" id="ARBA00023306"/>
    </source>
</evidence>
<keyword evidence="5" id="KW-0498">Mitosis</keyword>
<keyword evidence="7" id="KW-0131">Cell cycle</keyword>
<dbReference type="InParanoid" id="A0A0Q3GNR9"/>
<evidence type="ECO:0000256" key="2">
    <source>
        <dbReference type="ARBA" id="ARBA00005498"/>
    </source>
</evidence>
<dbReference type="GO" id="GO:0051301">
    <property type="term" value="P:cell division"/>
    <property type="evidence" value="ECO:0007669"/>
    <property type="project" value="UniProtKB-KW"/>
</dbReference>
<evidence type="ECO:0000256" key="4">
    <source>
        <dbReference type="ARBA" id="ARBA00022618"/>
    </source>
</evidence>
<evidence type="ECO:0000256" key="6">
    <source>
        <dbReference type="ARBA" id="ARBA00023054"/>
    </source>
</evidence>
<evidence type="ECO:0000313" key="11">
    <source>
        <dbReference type="EnsemblPlants" id="KQK12085"/>
    </source>
</evidence>
<dbReference type="EMBL" id="CM000880">
    <property type="protein sequence ID" value="KQK12085.1"/>
    <property type="molecule type" value="Genomic_DNA"/>
</dbReference>
<dbReference type="InterPro" id="IPR038275">
    <property type="entry name" value="Nuf2_N_sf"/>
</dbReference>
<evidence type="ECO:0000313" key="12">
    <source>
        <dbReference type="Proteomes" id="UP000008810"/>
    </source>
</evidence>
<dbReference type="EnsemblPlants" id="KQK12085">
    <property type="protein sequence ID" value="KQK12085"/>
    <property type="gene ID" value="BRADI_1g01541v3"/>
</dbReference>
<comment type="similarity">
    <text evidence="2">Belongs to the NUF2 family.</text>
</comment>
<keyword evidence="3" id="KW-0158">Chromosome</keyword>
<dbReference type="Gene3D" id="1.10.418.60">
    <property type="entry name" value="Ncd80 complex, Nuf2 subunit"/>
    <property type="match status" value="1"/>
</dbReference>
<feature type="domain" description="Kinetochore protein Nuf2 N-terminal" evidence="9">
    <location>
        <begin position="5"/>
        <end position="148"/>
    </location>
</feature>
<evidence type="ECO:0000313" key="10">
    <source>
        <dbReference type="EMBL" id="KQK12085.1"/>
    </source>
</evidence>
<evidence type="ECO:0000256" key="5">
    <source>
        <dbReference type="ARBA" id="ARBA00022776"/>
    </source>
</evidence>
<keyword evidence="8" id="KW-0137">Centromere</keyword>
<reference evidence="11" key="3">
    <citation type="submission" date="2018-08" db="UniProtKB">
        <authorList>
            <consortium name="EnsemblPlants"/>
        </authorList>
    </citation>
    <scope>IDENTIFICATION</scope>
    <source>
        <strain evidence="11">cv. Bd21</strain>
    </source>
</reference>
<proteinExistence type="inferred from homology"/>
<evidence type="ECO:0000256" key="8">
    <source>
        <dbReference type="ARBA" id="ARBA00023328"/>
    </source>
</evidence>
<dbReference type="STRING" id="15368.A0A0Q3GNR9"/>
<dbReference type="PANTHER" id="PTHR48441:SF1">
    <property type="entry name" value="NT-3"/>
    <property type="match status" value="1"/>
</dbReference>
<dbReference type="InterPro" id="IPR005549">
    <property type="entry name" value="Kinetochore_Nuf2_N"/>
</dbReference>
<reference evidence="10 11" key="1">
    <citation type="journal article" date="2010" name="Nature">
        <title>Genome sequencing and analysis of the model grass Brachypodium distachyon.</title>
        <authorList>
            <consortium name="International Brachypodium Initiative"/>
        </authorList>
    </citation>
    <scope>NUCLEOTIDE SEQUENCE [LARGE SCALE GENOMIC DNA]</scope>
    <source>
        <strain evidence="10 11">Bd21</strain>
    </source>
</reference>
<dbReference type="OrthoDB" id="8194677at2759"/>